<dbReference type="AlphaFoldDB" id="W1Q6I8"/>
<feature type="domain" description="FAD/NAD(P)-binding" evidence="13">
    <location>
        <begin position="6"/>
        <end position="305"/>
    </location>
</feature>
<dbReference type="HOGENOM" id="CLU_016755_1_2_9"/>
<feature type="binding site" evidence="9">
    <location>
        <position position="294"/>
    </location>
    <ligand>
        <name>FAD</name>
        <dbReference type="ChEBI" id="CHEBI:57692"/>
    </ligand>
</feature>
<evidence type="ECO:0000256" key="3">
    <source>
        <dbReference type="ARBA" id="ARBA00022827"/>
    </source>
</evidence>
<evidence type="ECO:0000259" key="13">
    <source>
        <dbReference type="Pfam" id="PF07992"/>
    </source>
</evidence>
<keyword evidence="9" id="KW-0547">Nucleotide-binding</keyword>
<keyword evidence="15" id="KW-1185">Reference proteome</keyword>
<reference evidence="14" key="1">
    <citation type="submission" date="2013-06" db="EMBL/GenBank/DDBJ databases">
        <authorList>
            <person name="Weinstock G."/>
            <person name="Sodergren E."/>
            <person name="Clifton S."/>
            <person name="Fulton L."/>
            <person name="Fulton B."/>
            <person name="Courtney L."/>
            <person name="Fronick C."/>
            <person name="Harrison M."/>
            <person name="Strong C."/>
            <person name="Farmer C."/>
            <person name="Delahaunty K."/>
            <person name="Markovic C."/>
            <person name="Hall O."/>
            <person name="Minx P."/>
            <person name="Tomlinson C."/>
            <person name="Mitreva M."/>
            <person name="Nelson J."/>
            <person name="Hou S."/>
            <person name="Wollam A."/>
            <person name="Pepin K.H."/>
            <person name="Johnson M."/>
            <person name="Bhonagiri V."/>
            <person name="Nash W.E."/>
            <person name="Warren W."/>
            <person name="Chinwalla A."/>
            <person name="Mardis E.R."/>
            <person name="Wilson R.K."/>
        </authorList>
    </citation>
    <scope>NUCLEOTIDE SEQUENCE [LARGE SCALE GENOMIC DNA]</scope>
    <source>
        <strain evidence="14">ATCC 49176</strain>
    </source>
</reference>
<sequence>MTQHYQNIVIGFGKGGKTLAKTLAGRQEQVLLIEASPKMYGGTCINIGCIPSKTLIEAAGQGLDFEAAAARKAKLIAALNDKNYHMIADEASAEVWTGWARFTGNHSLEVTLTDGQTRQVTGDRIFINTGAKTALPAIPGLEGNDFVLTSTEALDLQKLPKRLVVVGAGYIGLEMADMFRTFGSEVTVLDIFDRFMPREEPEIAAQIKADMEAAGLTFYLGIQDLAFDGGTVTYNYQGQSQRLEADAILVAAGRRPNTAQLGLENTDIELDAQGAVVVNEHLETAVPGVYALGDVKGGPQFTYVSLDDFRIVKDQLWGDKSRKVSDRNLIPYTVFLQTPLSHVGLTEAQAVEAGHEVLVFGLPMAAVPKAKVIGNDRGSFKIIVNKADQTILGATHYGVMSPEVINFLALAIKTKVPYTEIRDFLFTHPTIAEALNDVLKQPK</sequence>
<dbReference type="SUPFAM" id="SSF55424">
    <property type="entry name" value="FAD/NAD-linked reductases, dimerisation (C-terminal) domain"/>
    <property type="match status" value="1"/>
</dbReference>
<dbReference type="InterPro" id="IPR036188">
    <property type="entry name" value="FAD/NAD-bd_sf"/>
</dbReference>
<evidence type="ECO:0000256" key="1">
    <source>
        <dbReference type="ARBA" id="ARBA00007532"/>
    </source>
</evidence>
<dbReference type="PANTHER" id="PTHR43014:SF4">
    <property type="entry name" value="PYRIDINE NUCLEOTIDE-DISULFIDE OXIDOREDUCTASE RCLA-RELATED"/>
    <property type="match status" value="1"/>
</dbReference>
<keyword evidence="9" id="KW-0520">NAD</keyword>
<evidence type="ECO:0000313" key="14">
    <source>
        <dbReference type="EMBL" id="ESK66364.1"/>
    </source>
</evidence>
<dbReference type="Gene3D" id="3.50.50.60">
    <property type="entry name" value="FAD/NAD(P)-binding domain"/>
    <property type="match status" value="2"/>
</dbReference>
<feature type="active site" description="Proton acceptor" evidence="8">
    <location>
        <position position="428"/>
    </location>
</feature>
<dbReference type="Gene3D" id="3.30.390.30">
    <property type="match status" value="1"/>
</dbReference>
<name>W1Q6I8_ABIDE</name>
<dbReference type="eggNOG" id="COG1249">
    <property type="taxonomic scope" value="Bacteria"/>
</dbReference>
<comment type="cofactor">
    <cofactor evidence="9">
        <name>FAD</name>
        <dbReference type="ChEBI" id="CHEBI:57692"/>
    </cofactor>
    <text evidence="9">Binds 1 FAD per subunit.</text>
</comment>
<evidence type="ECO:0000259" key="12">
    <source>
        <dbReference type="Pfam" id="PF02852"/>
    </source>
</evidence>
<feature type="disulfide bond" description="Redox-active" evidence="10">
    <location>
        <begin position="44"/>
        <end position="49"/>
    </location>
</feature>
<dbReference type="InterPro" id="IPR016156">
    <property type="entry name" value="FAD/NAD-linked_Rdtase_dimer_sf"/>
</dbReference>
<evidence type="ECO:0000256" key="2">
    <source>
        <dbReference type="ARBA" id="ARBA00022630"/>
    </source>
</evidence>
<dbReference type="GO" id="GO:0050660">
    <property type="term" value="F:flavin adenine dinucleotide binding"/>
    <property type="evidence" value="ECO:0007669"/>
    <property type="project" value="TreeGrafter"/>
</dbReference>
<dbReference type="RefSeq" id="WP_023390712.1">
    <property type="nucleotide sequence ID" value="NZ_KI535340.1"/>
</dbReference>
<dbReference type="InterPro" id="IPR012999">
    <property type="entry name" value="Pyr_OxRdtase_I_AS"/>
</dbReference>
<comment type="similarity">
    <text evidence="1 11">Belongs to the class-I pyridine nucleotide-disulfide oxidoreductase family.</text>
</comment>
<gene>
    <name evidence="14" type="ORF">GCWU000182_000051</name>
</gene>
<dbReference type="InterPro" id="IPR004099">
    <property type="entry name" value="Pyr_nucl-diS_OxRdtase_dimer"/>
</dbReference>
<dbReference type="Proteomes" id="UP000019050">
    <property type="component" value="Unassembled WGS sequence"/>
</dbReference>
<keyword evidence="7 11" id="KW-0676">Redox-active center</keyword>
<evidence type="ECO:0000256" key="9">
    <source>
        <dbReference type="PIRSR" id="PIRSR000350-3"/>
    </source>
</evidence>
<dbReference type="GeneID" id="84816221"/>
<dbReference type="PANTHER" id="PTHR43014">
    <property type="entry name" value="MERCURIC REDUCTASE"/>
    <property type="match status" value="1"/>
</dbReference>
<evidence type="ECO:0000256" key="7">
    <source>
        <dbReference type="ARBA" id="ARBA00023284"/>
    </source>
</evidence>
<dbReference type="InterPro" id="IPR023753">
    <property type="entry name" value="FAD/NAD-binding_dom"/>
</dbReference>
<dbReference type="GO" id="GO:0016668">
    <property type="term" value="F:oxidoreductase activity, acting on a sulfur group of donors, NAD(P) as acceptor"/>
    <property type="evidence" value="ECO:0007669"/>
    <property type="project" value="InterPro"/>
</dbReference>
<keyword evidence="5 11" id="KW-0560">Oxidoreductase</keyword>
<keyword evidence="6" id="KW-1015">Disulfide bond</keyword>
<dbReference type="SUPFAM" id="SSF51905">
    <property type="entry name" value="FAD/NAD(P)-binding domain"/>
    <property type="match status" value="1"/>
</dbReference>
<evidence type="ECO:0000256" key="11">
    <source>
        <dbReference type="RuleBase" id="RU003691"/>
    </source>
</evidence>
<keyword evidence="3 9" id="KW-0274">FAD</keyword>
<feature type="binding site" evidence="9">
    <location>
        <position position="253"/>
    </location>
    <ligand>
        <name>NAD(+)</name>
        <dbReference type="ChEBI" id="CHEBI:57540"/>
    </ligand>
</feature>
<dbReference type="PRINTS" id="PR00411">
    <property type="entry name" value="PNDRDTASEI"/>
</dbReference>
<keyword evidence="4" id="KW-0521">NADP</keyword>
<dbReference type="STRING" id="592010.GCWU000182_000051"/>
<accession>W1Q6I8</accession>
<dbReference type="PRINTS" id="PR00368">
    <property type="entry name" value="FADPNR"/>
</dbReference>
<feature type="binding site" evidence="9">
    <location>
        <position position="53"/>
    </location>
    <ligand>
        <name>FAD</name>
        <dbReference type="ChEBI" id="CHEBI:57692"/>
    </ligand>
</feature>
<evidence type="ECO:0000313" key="15">
    <source>
        <dbReference type="Proteomes" id="UP000019050"/>
    </source>
</evidence>
<feature type="domain" description="Pyridine nucleotide-disulphide oxidoreductase dimerisation" evidence="12">
    <location>
        <begin position="330"/>
        <end position="436"/>
    </location>
</feature>
<keyword evidence="2 11" id="KW-0285">Flavoprotein</keyword>
<dbReference type="EMBL" id="ACIN03000001">
    <property type="protein sequence ID" value="ESK66364.1"/>
    <property type="molecule type" value="Genomic_DNA"/>
</dbReference>
<evidence type="ECO:0000256" key="10">
    <source>
        <dbReference type="PIRSR" id="PIRSR000350-4"/>
    </source>
</evidence>
<dbReference type="Pfam" id="PF02852">
    <property type="entry name" value="Pyr_redox_dim"/>
    <property type="match status" value="1"/>
</dbReference>
<evidence type="ECO:0000256" key="4">
    <source>
        <dbReference type="ARBA" id="ARBA00022857"/>
    </source>
</evidence>
<protein>
    <submittedName>
        <fullName evidence="14">Mercury(II) reductase family protein</fullName>
    </submittedName>
</protein>
<evidence type="ECO:0000256" key="6">
    <source>
        <dbReference type="ARBA" id="ARBA00023157"/>
    </source>
</evidence>
<comment type="caution">
    <text evidence="14">The sequence shown here is derived from an EMBL/GenBank/DDBJ whole genome shotgun (WGS) entry which is preliminary data.</text>
</comment>
<evidence type="ECO:0000256" key="5">
    <source>
        <dbReference type="ARBA" id="ARBA00023002"/>
    </source>
</evidence>
<dbReference type="PIRSF" id="PIRSF000350">
    <property type="entry name" value="Mercury_reductase_MerA"/>
    <property type="match status" value="1"/>
</dbReference>
<proteinExistence type="inferred from homology"/>
<evidence type="ECO:0000256" key="8">
    <source>
        <dbReference type="PIRSR" id="PIRSR000350-2"/>
    </source>
</evidence>
<dbReference type="InterPro" id="IPR001100">
    <property type="entry name" value="Pyr_nuc-diS_OxRdtase"/>
</dbReference>
<dbReference type="Pfam" id="PF07992">
    <property type="entry name" value="Pyr_redox_2"/>
    <property type="match status" value="1"/>
</dbReference>
<dbReference type="GO" id="GO:0003955">
    <property type="term" value="F:NAD(P)H dehydrogenase (quinone) activity"/>
    <property type="evidence" value="ECO:0007669"/>
    <property type="project" value="TreeGrafter"/>
</dbReference>
<dbReference type="PROSITE" id="PS00076">
    <property type="entry name" value="PYRIDINE_REDOX_1"/>
    <property type="match status" value="1"/>
</dbReference>
<dbReference type="OrthoDB" id="9800167at2"/>
<feature type="binding site" evidence="9">
    <location>
        <begin position="167"/>
        <end position="174"/>
    </location>
    <ligand>
        <name>NAD(+)</name>
        <dbReference type="ChEBI" id="CHEBI:57540"/>
    </ligand>
</feature>
<organism evidence="14 15">
    <name type="scientific">Abiotrophia defectiva ATCC 49176</name>
    <dbReference type="NCBI Taxonomy" id="592010"/>
    <lineage>
        <taxon>Bacteria</taxon>
        <taxon>Bacillati</taxon>
        <taxon>Bacillota</taxon>
        <taxon>Bacilli</taxon>
        <taxon>Lactobacillales</taxon>
        <taxon>Aerococcaceae</taxon>
        <taxon>Abiotrophia</taxon>
    </lineage>
</organism>